<reference evidence="2" key="2">
    <citation type="submission" date="2020-11" db="EMBL/GenBank/DDBJ databases">
        <authorList>
            <person name="McCartney M.A."/>
            <person name="Auch B."/>
            <person name="Kono T."/>
            <person name="Mallez S."/>
            <person name="Becker A."/>
            <person name="Gohl D.M."/>
            <person name="Silverstein K.A.T."/>
            <person name="Koren S."/>
            <person name="Bechman K.B."/>
            <person name="Herman A."/>
            <person name="Abrahante J.E."/>
            <person name="Garbe J."/>
        </authorList>
    </citation>
    <scope>NUCLEOTIDE SEQUENCE</scope>
    <source>
        <strain evidence="2">Duluth1</strain>
        <tissue evidence="2">Whole animal</tissue>
    </source>
</reference>
<dbReference type="EMBL" id="JAIWYP010000006">
    <property type="protein sequence ID" value="KAH3806502.1"/>
    <property type="molecule type" value="Genomic_DNA"/>
</dbReference>
<accession>A0A9D4FXW2</accession>
<evidence type="ECO:0000313" key="2">
    <source>
        <dbReference type="EMBL" id="KAH3806502.1"/>
    </source>
</evidence>
<evidence type="ECO:0000256" key="1">
    <source>
        <dbReference type="SAM" id="MobiDB-lite"/>
    </source>
</evidence>
<comment type="caution">
    <text evidence="2">The sequence shown here is derived from an EMBL/GenBank/DDBJ whole genome shotgun (WGS) entry which is preliminary data.</text>
</comment>
<gene>
    <name evidence="2" type="ORF">DPMN_134822</name>
</gene>
<dbReference type="AlphaFoldDB" id="A0A9D4FXW2"/>
<reference evidence="2" key="1">
    <citation type="journal article" date="2019" name="bioRxiv">
        <title>The Genome of the Zebra Mussel, Dreissena polymorpha: A Resource for Invasive Species Research.</title>
        <authorList>
            <person name="McCartney M.A."/>
            <person name="Auch B."/>
            <person name="Kono T."/>
            <person name="Mallez S."/>
            <person name="Zhang Y."/>
            <person name="Obille A."/>
            <person name="Becker A."/>
            <person name="Abrahante J.E."/>
            <person name="Garbe J."/>
            <person name="Badalamenti J.P."/>
            <person name="Herman A."/>
            <person name="Mangelson H."/>
            <person name="Liachko I."/>
            <person name="Sullivan S."/>
            <person name="Sone E.D."/>
            <person name="Koren S."/>
            <person name="Silverstein K.A.T."/>
            <person name="Beckman K.B."/>
            <person name="Gohl D.M."/>
        </authorList>
    </citation>
    <scope>NUCLEOTIDE SEQUENCE</scope>
    <source>
        <strain evidence="2">Duluth1</strain>
        <tissue evidence="2">Whole animal</tissue>
    </source>
</reference>
<organism evidence="2 3">
    <name type="scientific">Dreissena polymorpha</name>
    <name type="common">Zebra mussel</name>
    <name type="synonym">Mytilus polymorpha</name>
    <dbReference type="NCBI Taxonomy" id="45954"/>
    <lineage>
        <taxon>Eukaryota</taxon>
        <taxon>Metazoa</taxon>
        <taxon>Spiralia</taxon>
        <taxon>Lophotrochozoa</taxon>
        <taxon>Mollusca</taxon>
        <taxon>Bivalvia</taxon>
        <taxon>Autobranchia</taxon>
        <taxon>Heteroconchia</taxon>
        <taxon>Euheterodonta</taxon>
        <taxon>Imparidentia</taxon>
        <taxon>Neoheterodontei</taxon>
        <taxon>Myida</taxon>
        <taxon>Dreissenoidea</taxon>
        <taxon>Dreissenidae</taxon>
        <taxon>Dreissena</taxon>
    </lineage>
</organism>
<proteinExistence type="predicted"/>
<feature type="compositionally biased region" description="Basic and acidic residues" evidence="1">
    <location>
        <begin position="48"/>
        <end position="59"/>
    </location>
</feature>
<feature type="region of interest" description="Disordered" evidence="1">
    <location>
        <begin position="38"/>
        <end position="59"/>
    </location>
</feature>
<dbReference type="Proteomes" id="UP000828390">
    <property type="component" value="Unassembled WGS sequence"/>
</dbReference>
<evidence type="ECO:0000313" key="3">
    <source>
        <dbReference type="Proteomes" id="UP000828390"/>
    </source>
</evidence>
<sequence>MDQIHPPITLTGSLVGTLVSTDSPENFPSVTVIHHGSCGMSRPMSRVLSEDRPKSLLDR</sequence>
<keyword evidence="3" id="KW-1185">Reference proteome</keyword>
<protein>
    <submittedName>
        <fullName evidence="2">Uncharacterized protein</fullName>
    </submittedName>
</protein>
<name>A0A9D4FXW2_DREPO</name>